<evidence type="ECO:0000256" key="3">
    <source>
        <dbReference type="SAM" id="Phobius"/>
    </source>
</evidence>
<dbReference type="InterPro" id="IPR011701">
    <property type="entry name" value="MFS"/>
</dbReference>
<dbReference type="OrthoDB" id="6509908at2759"/>
<feature type="transmembrane region" description="Helical" evidence="3">
    <location>
        <begin position="87"/>
        <end position="117"/>
    </location>
</feature>
<dbReference type="InterPro" id="IPR020846">
    <property type="entry name" value="MFS_dom"/>
</dbReference>
<feature type="compositionally biased region" description="Basic and acidic residues" evidence="2">
    <location>
        <begin position="454"/>
        <end position="470"/>
    </location>
</feature>
<dbReference type="GO" id="GO:0005886">
    <property type="term" value="C:plasma membrane"/>
    <property type="evidence" value="ECO:0000318"/>
    <property type="project" value="GO_Central"/>
</dbReference>
<dbReference type="PANTHER" id="PTHR11360">
    <property type="entry name" value="MONOCARBOXYLATE TRANSPORTER"/>
    <property type="match status" value="1"/>
</dbReference>
<accession>A0A2A6B2L7</accession>
<accession>A0A8R1UGK1</accession>
<dbReference type="SUPFAM" id="SSF103473">
    <property type="entry name" value="MFS general substrate transporter"/>
    <property type="match status" value="1"/>
</dbReference>
<dbReference type="GO" id="GO:0016323">
    <property type="term" value="C:basolateral plasma membrane"/>
    <property type="evidence" value="ECO:0007669"/>
    <property type="project" value="EnsemblMetazoa"/>
</dbReference>
<dbReference type="PROSITE" id="PS50850">
    <property type="entry name" value="MFS"/>
    <property type="match status" value="1"/>
</dbReference>
<organism evidence="4 5">
    <name type="scientific">Pristionchus pacificus</name>
    <name type="common">Parasitic nematode worm</name>
    <dbReference type="NCBI Taxonomy" id="54126"/>
    <lineage>
        <taxon>Eukaryota</taxon>
        <taxon>Metazoa</taxon>
        <taxon>Ecdysozoa</taxon>
        <taxon>Nematoda</taxon>
        <taxon>Chromadorea</taxon>
        <taxon>Rhabditida</taxon>
        <taxon>Rhabditina</taxon>
        <taxon>Diplogasteromorpha</taxon>
        <taxon>Diplogasteroidea</taxon>
        <taxon>Neodiplogasteridae</taxon>
        <taxon>Pristionchus</taxon>
    </lineage>
</organism>
<feature type="transmembrane region" description="Helical" evidence="3">
    <location>
        <begin position="210"/>
        <end position="230"/>
    </location>
</feature>
<feature type="transmembrane region" description="Helical" evidence="3">
    <location>
        <begin position="138"/>
        <end position="158"/>
    </location>
</feature>
<dbReference type="GO" id="GO:0015718">
    <property type="term" value="P:monocarboxylic acid transport"/>
    <property type="evidence" value="ECO:0000318"/>
    <property type="project" value="GO_Central"/>
</dbReference>
<sequence length="470" mass="52132">MRRPEWVTVTNMALLAASFFIMMMESGIRQTMNVFAADMQRQFQCDKDAALMIVVIIPNAASLMTGPIAAVMYNIFGARITIVTGSIVTALGFIGATFITSIYHMIVFSTMIGLGCGMMRNAVISVHCEYFPVSIRNTTISFICIGPGIGIFVFPRLFKMSLDVLNWNMAFYGIAILYGLCGVMGLFFTKCPSRKRTFCEIFGLDIWRHPGFIVNEFAAFFASTTCMIYVSKTLEWMRAENVENPEFLYSYSGIASIFGRIILTVLLGLKVPVGLLMILSYIVGQLAVPVAGFCSEDTCFGFQNALTCLSPYLMHYLGPELLSSAFGFTNLINGAAALLSLMLTGRITALFEGRNTEFYFLAVIGTLSCIAGAVSFILFKYYPKPGAKAAKQSVENGHSKSEHQVKLLNTEKDVYAHQQTDSEDLREAVAEYIRKCTLDQPPQTLQEFANDMGRPMDEETRRRLTGESND</sequence>
<evidence type="ECO:0000256" key="2">
    <source>
        <dbReference type="SAM" id="MobiDB-lite"/>
    </source>
</evidence>
<name>A0A2A6B2L7_PRIPA</name>
<dbReference type="Pfam" id="PF07690">
    <property type="entry name" value="MFS_1"/>
    <property type="match status" value="1"/>
</dbReference>
<dbReference type="Proteomes" id="UP000005239">
    <property type="component" value="Unassembled WGS sequence"/>
</dbReference>
<dbReference type="InterPro" id="IPR036259">
    <property type="entry name" value="MFS_trans_sf"/>
</dbReference>
<evidence type="ECO:0000313" key="5">
    <source>
        <dbReference type="Proteomes" id="UP000005239"/>
    </source>
</evidence>
<dbReference type="EnsemblMetazoa" id="PPA23509.1">
    <property type="protein sequence ID" value="PPA23509.1"/>
    <property type="gene ID" value="WBGene00113063"/>
</dbReference>
<reference evidence="4" key="2">
    <citation type="submission" date="2022-06" db="UniProtKB">
        <authorList>
            <consortium name="EnsemblMetazoa"/>
        </authorList>
    </citation>
    <scope>IDENTIFICATION</scope>
    <source>
        <strain evidence="4">PS312</strain>
    </source>
</reference>
<feature type="transmembrane region" description="Helical" evidence="3">
    <location>
        <begin position="6"/>
        <end position="28"/>
    </location>
</feature>
<dbReference type="PANTHER" id="PTHR11360:SF260">
    <property type="entry name" value="MFS DOMAIN-CONTAINING PROTEIN"/>
    <property type="match status" value="1"/>
</dbReference>
<feature type="transmembrane region" description="Helical" evidence="3">
    <location>
        <begin position="321"/>
        <end position="343"/>
    </location>
</feature>
<keyword evidence="5" id="KW-1185">Reference proteome</keyword>
<gene>
    <name evidence="4" type="primary">WBGene00113063</name>
</gene>
<dbReference type="GO" id="GO:0008028">
    <property type="term" value="F:monocarboxylic acid transmembrane transporter activity"/>
    <property type="evidence" value="ECO:0000318"/>
    <property type="project" value="GO_Central"/>
</dbReference>
<protein>
    <submittedName>
        <fullName evidence="4">Slcf-1</fullName>
    </submittedName>
</protein>
<dbReference type="Gene3D" id="1.20.1250.20">
    <property type="entry name" value="MFS general substrate transporter like domains"/>
    <property type="match status" value="1"/>
</dbReference>
<feature type="region of interest" description="Disordered" evidence="2">
    <location>
        <begin position="447"/>
        <end position="470"/>
    </location>
</feature>
<feature type="transmembrane region" description="Helical" evidence="3">
    <location>
        <begin position="49"/>
        <end position="75"/>
    </location>
</feature>
<feature type="transmembrane region" description="Helical" evidence="3">
    <location>
        <begin position="170"/>
        <end position="189"/>
    </location>
</feature>
<dbReference type="InterPro" id="IPR050327">
    <property type="entry name" value="Proton-linked_MCT"/>
</dbReference>
<feature type="transmembrane region" description="Helical" evidence="3">
    <location>
        <begin position="358"/>
        <end position="379"/>
    </location>
</feature>
<evidence type="ECO:0000313" key="4">
    <source>
        <dbReference type="EnsemblMetazoa" id="PPA23509.1"/>
    </source>
</evidence>
<reference evidence="5" key="1">
    <citation type="journal article" date="2008" name="Nat. Genet.">
        <title>The Pristionchus pacificus genome provides a unique perspective on nematode lifestyle and parasitism.</title>
        <authorList>
            <person name="Dieterich C."/>
            <person name="Clifton S.W."/>
            <person name="Schuster L.N."/>
            <person name="Chinwalla A."/>
            <person name="Delehaunty K."/>
            <person name="Dinkelacker I."/>
            <person name="Fulton L."/>
            <person name="Fulton R."/>
            <person name="Godfrey J."/>
            <person name="Minx P."/>
            <person name="Mitreva M."/>
            <person name="Roeseler W."/>
            <person name="Tian H."/>
            <person name="Witte H."/>
            <person name="Yang S.P."/>
            <person name="Wilson R.K."/>
            <person name="Sommer R.J."/>
        </authorList>
    </citation>
    <scope>NUCLEOTIDE SEQUENCE [LARGE SCALE GENOMIC DNA]</scope>
    <source>
        <strain evidence="5">PS312</strain>
    </source>
</reference>
<feature type="transmembrane region" description="Helical" evidence="3">
    <location>
        <begin position="250"/>
        <end position="269"/>
    </location>
</feature>
<proteinExistence type="predicted"/>
<keyword evidence="3" id="KW-0472">Membrane</keyword>
<dbReference type="AlphaFoldDB" id="A0A2A6B2L7"/>
<comment type="subcellular location">
    <subcellularLocation>
        <location evidence="1">Membrane</location>
        <topology evidence="1">Multi-pass membrane protein</topology>
    </subcellularLocation>
</comment>
<keyword evidence="3" id="KW-1133">Transmembrane helix</keyword>
<evidence type="ECO:0000256" key="1">
    <source>
        <dbReference type="ARBA" id="ARBA00004141"/>
    </source>
</evidence>
<keyword evidence="3" id="KW-0812">Transmembrane</keyword>